<dbReference type="Pfam" id="PF05707">
    <property type="entry name" value="Zot"/>
    <property type="match status" value="1"/>
</dbReference>
<dbReference type="EMBL" id="JBEFLD010000004">
    <property type="protein sequence ID" value="MEQ6290774.1"/>
    <property type="molecule type" value="Genomic_DNA"/>
</dbReference>
<evidence type="ECO:0000313" key="3">
    <source>
        <dbReference type="Proteomes" id="UP001433638"/>
    </source>
</evidence>
<proteinExistence type="predicted"/>
<evidence type="ECO:0000313" key="2">
    <source>
        <dbReference type="EMBL" id="MEQ6290774.1"/>
    </source>
</evidence>
<organism evidence="2 3">
    <name type="scientific">Vogesella oryzagri</name>
    <dbReference type="NCBI Taxonomy" id="3160864"/>
    <lineage>
        <taxon>Bacteria</taxon>
        <taxon>Pseudomonadati</taxon>
        <taxon>Pseudomonadota</taxon>
        <taxon>Betaproteobacteria</taxon>
        <taxon>Neisseriales</taxon>
        <taxon>Chromobacteriaceae</taxon>
        <taxon>Vogesella</taxon>
    </lineage>
</organism>
<gene>
    <name evidence="2" type="ORF">ABNW52_09120</name>
</gene>
<accession>A0ABV1M749</accession>
<dbReference type="InterPro" id="IPR008900">
    <property type="entry name" value="Zot_N"/>
</dbReference>
<dbReference type="Proteomes" id="UP001433638">
    <property type="component" value="Unassembled WGS sequence"/>
</dbReference>
<sequence length="259" mass="28788">MAWFIAMGTLGSGKTSWAVSRALRYLNKNRRVAANFPLDFTGFDSAHKDSYATILPDIPTSADLHALGRGGPNERESGLLIIDEGAFVLNARTYNDPDRIKLIEWFALSRKLGWDVILIIQHIQALDKQIRLLFAEHVVICKRMDKLKLGGIIPLPPMHLAVTKYGSEQHAPIAARDFYFPAKIGKAYDTAKLFSHDGASGMYCTLTPHLAVRRYLPSKPTLTANLLLPLQLAAWLGLMVVYRTTSTKKILAKLELASC</sequence>
<protein>
    <submittedName>
        <fullName evidence="2">Zonular occludens toxin domain-containing protein</fullName>
    </submittedName>
</protein>
<dbReference type="RefSeq" id="WP_349586674.1">
    <property type="nucleotide sequence ID" value="NZ_JBEFLD010000004.1"/>
</dbReference>
<evidence type="ECO:0000259" key="1">
    <source>
        <dbReference type="Pfam" id="PF05707"/>
    </source>
</evidence>
<name>A0ABV1M749_9NEIS</name>
<dbReference type="Gene3D" id="3.40.50.300">
    <property type="entry name" value="P-loop containing nucleotide triphosphate hydrolases"/>
    <property type="match status" value="1"/>
</dbReference>
<dbReference type="InterPro" id="IPR027417">
    <property type="entry name" value="P-loop_NTPase"/>
</dbReference>
<comment type="caution">
    <text evidence="2">The sequence shown here is derived from an EMBL/GenBank/DDBJ whole genome shotgun (WGS) entry which is preliminary data.</text>
</comment>
<reference evidence="2" key="1">
    <citation type="submission" date="2024-06" db="EMBL/GenBank/DDBJ databases">
        <title>Genome sequence of Vogesella sp. MAHUQ-64.</title>
        <authorList>
            <person name="Huq M.A."/>
        </authorList>
    </citation>
    <scope>NUCLEOTIDE SEQUENCE</scope>
    <source>
        <strain evidence="2">MAHUQ-64</strain>
    </source>
</reference>
<keyword evidence="3" id="KW-1185">Reference proteome</keyword>
<feature type="domain" description="Zona occludens toxin N-terminal" evidence="1">
    <location>
        <begin position="4"/>
        <end position="154"/>
    </location>
</feature>